<dbReference type="InterPro" id="IPR001810">
    <property type="entry name" value="F-box_dom"/>
</dbReference>
<evidence type="ECO:0000313" key="2">
    <source>
        <dbReference type="EMBL" id="KAL1408042.1"/>
    </source>
</evidence>
<comment type="caution">
    <text evidence="2">The sequence shown here is derived from an EMBL/GenBank/DDBJ whole genome shotgun (WGS) entry which is preliminary data.</text>
</comment>
<sequence>MRFSLLQLFRPSKALKDGIAERLLGCPHTISMILSYADTATLVACMRVSRGFHQRAGQSLYHTVCVRAGGEAALLCGVEVEPGSNFKRRLLANVRVLTLAGHPSSCRHHCALAHPPHFPNLRTLRLAWLPGPGGADHKCRLLRGAAPSKVVVRNMGELHLPLSVHATQWSAERLQVLVVVLPTHGWLLQSPRRLVHGVDVRRVKVVFWPLWEGPEGPARPAEVMPTTVNPALIIPSLRDLAARTQLAVYGLETLRFGEGSRFAAAVRRACPDVELTQAVLLEHVEAEIAATACEGGGGGGDGAVCAGVEFRTRDEYVADAGGRGGELKAVD</sequence>
<dbReference type="Proteomes" id="UP001565368">
    <property type="component" value="Unassembled WGS sequence"/>
</dbReference>
<keyword evidence="3" id="KW-1185">Reference proteome</keyword>
<reference evidence="2 3" key="1">
    <citation type="submission" date="2023-08" db="EMBL/GenBank/DDBJ databases">
        <title>Annotated Genome Sequence of Vanrija albida AlHP1.</title>
        <authorList>
            <person name="Herzog R."/>
        </authorList>
    </citation>
    <scope>NUCLEOTIDE SEQUENCE [LARGE SCALE GENOMIC DNA]</scope>
    <source>
        <strain evidence="2 3">AlHP1</strain>
    </source>
</reference>
<dbReference type="RefSeq" id="XP_069207986.1">
    <property type="nucleotide sequence ID" value="XM_069353344.1"/>
</dbReference>
<accession>A0ABR3Q0A9</accession>
<dbReference type="Pfam" id="PF12937">
    <property type="entry name" value="F-box-like"/>
    <property type="match status" value="1"/>
</dbReference>
<proteinExistence type="predicted"/>
<evidence type="ECO:0000259" key="1">
    <source>
        <dbReference type="Pfam" id="PF12937"/>
    </source>
</evidence>
<feature type="domain" description="F-box" evidence="1">
    <location>
        <begin position="30"/>
        <end position="67"/>
    </location>
</feature>
<dbReference type="EMBL" id="JBBXJM010000004">
    <property type="protein sequence ID" value="KAL1408042.1"/>
    <property type="molecule type" value="Genomic_DNA"/>
</dbReference>
<evidence type="ECO:0000313" key="3">
    <source>
        <dbReference type="Proteomes" id="UP001565368"/>
    </source>
</evidence>
<organism evidence="2 3">
    <name type="scientific">Vanrija albida</name>
    <dbReference type="NCBI Taxonomy" id="181172"/>
    <lineage>
        <taxon>Eukaryota</taxon>
        <taxon>Fungi</taxon>
        <taxon>Dikarya</taxon>
        <taxon>Basidiomycota</taxon>
        <taxon>Agaricomycotina</taxon>
        <taxon>Tremellomycetes</taxon>
        <taxon>Trichosporonales</taxon>
        <taxon>Trichosporonaceae</taxon>
        <taxon>Vanrija</taxon>
    </lineage>
</organism>
<dbReference type="GeneID" id="95985882"/>
<gene>
    <name evidence="2" type="ORF">Q8F55_004839</name>
</gene>
<protein>
    <recommendedName>
        <fullName evidence="1">F-box domain-containing protein</fullName>
    </recommendedName>
</protein>
<name>A0ABR3Q0A9_9TREE</name>